<organism evidence="2 3">
    <name type="scientific">Halorubrum lacusprofundi (strain ATCC 49239 / DSM 5036 / JCM 8891 / ACAM 34)</name>
    <dbReference type="NCBI Taxonomy" id="416348"/>
    <lineage>
        <taxon>Archaea</taxon>
        <taxon>Methanobacteriati</taxon>
        <taxon>Methanobacteriota</taxon>
        <taxon>Stenosarchaea group</taxon>
        <taxon>Halobacteria</taxon>
        <taxon>Halobacteriales</taxon>
        <taxon>Haloferacaceae</taxon>
        <taxon>Halorubrum</taxon>
    </lineage>
</organism>
<gene>
    <name evidence="2" type="ordered locus">Hlac_2399</name>
</gene>
<dbReference type="EMBL" id="CP001365">
    <property type="protein sequence ID" value="ACM57974.1"/>
    <property type="molecule type" value="Genomic_DNA"/>
</dbReference>
<proteinExistence type="predicted"/>
<name>B9LSM7_HALLT</name>
<dbReference type="eggNOG" id="arCOG04696">
    <property type="taxonomic scope" value="Archaea"/>
</dbReference>
<dbReference type="RefSeq" id="WP_015911093.1">
    <property type="nucleotide sequence ID" value="NC_012029.1"/>
</dbReference>
<dbReference type="Pfam" id="PF19126">
    <property type="entry name" value="DUF5810"/>
    <property type="match status" value="1"/>
</dbReference>
<sequence>MGYACPVCETPQRDGEHLAHHLAFTAMLHGGDHEVWLDDRVTDWSDREPAGLAAEVTPHAEDAEYHEVFEDTVGHGRPDVDLGAHDHAGHDHSTGRNRAASDRPGAGDAAGETDPEVAAAIREAREMAREVGDGDDGTSVESDAGGNDGETDSAASDDPENPSA</sequence>
<feature type="compositionally biased region" description="Basic and acidic residues" evidence="1">
    <location>
        <begin position="73"/>
        <end position="94"/>
    </location>
</feature>
<evidence type="ECO:0000313" key="2">
    <source>
        <dbReference type="EMBL" id="ACM57974.1"/>
    </source>
</evidence>
<feature type="compositionally biased region" description="Basic and acidic residues" evidence="1">
    <location>
        <begin position="122"/>
        <end position="132"/>
    </location>
</feature>
<evidence type="ECO:0000313" key="3">
    <source>
        <dbReference type="Proteomes" id="UP000000740"/>
    </source>
</evidence>
<accession>B9LSM7</accession>
<keyword evidence="3" id="KW-1185">Reference proteome</keyword>
<evidence type="ECO:0000256" key="1">
    <source>
        <dbReference type="SAM" id="MobiDB-lite"/>
    </source>
</evidence>
<dbReference type="HOGENOM" id="CLU_129115_0_0_2"/>
<protein>
    <submittedName>
        <fullName evidence="2">Uncharacterized protein</fullName>
    </submittedName>
</protein>
<dbReference type="Proteomes" id="UP000000740">
    <property type="component" value="Chromosome 1"/>
</dbReference>
<feature type="compositionally biased region" description="Acidic residues" evidence="1">
    <location>
        <begin position="149"/>
        <end position="164"/>
    </location>
</feature>
<feature type="region of interest" description="Disordered" evidence="1">
    <location>
        <begin position="73"/>
        <end position="164"/>
    </location>
</feature>
<dbReference type="InterPro" id="IPR043833">
    <property type="entry name" value="DUF5810"/>
</dbReference>
<reference evidence="2 3" key="1">
    <citation type="journal article" date="2016" name="Stand. Genomic Sci.">
        <title>Complete genome sequence of the Antarctic Halorubrum lacusprofundi type strain ACAM 34.</title>
        <authorList>
            <person name="Anderson I.J."/>
            <person name="DasSarma P."/>
            <person name="Lucas S."/>
            <person name="Copeland A."/>
            <person name="Lapidus A."/>
            <person name="Del Rio T.G."/>
            <person name="Tice H."/>
            <person name="Dalin E."/>
            <person name="Bruce D.C."/>
            <person name="Goodwin L."/>
            <person name="Pitluck S."/>
            <person name="Sims D."/>
            <person name="Brettin T.S."/>
            <person name="Detter J.C."/>
            <person name="Han C.S."/>
            <person name="Larimer F."/>
            <person name="Hauser L."/>
            <person name="Land M."/>
            <person name="Ivanova N."/>
            <person name="Richardson P."/>
            <person name="Cavicchioli R."/>
            <person name="DasSarma S."/>
            <person name="Woese C.R."/>
            <person name="Kyrpides N.C."/>
        </authorList>
    </citation>
    <scope>NUCLEOTIDE SEQUENCE [LARGE SCALE GENOMIC DNA]</scope>
    <source>
        <strain evidence="3">ATCC 49239 / DSM 5036 / JCM 8891 / ACAM 34</strain>
    </source>
</reference>
<dbReference type="GeneID" id="7400517"/>
<dbReference type="AlphaFoldDB" id="B9LSM7"/>
<dbReference type="KEGG" id="hla:Hlac_2399"/>